<accession>A0A1V8M3T6</accession>
<reference evidence="1 2" key="1">
    <citation type="submission" date="2015-12" db="EMBL/GenBank/DDBJ databases">
        <authorList>
            <person name="Shamseldin A."/>
            <person name="Moawad H."/>
            <person name="Abd El-Rahim W.M."/>
            <person name="Sadowsky M.J."/>
        </authorList>
    </citation>
    <scope>NUCLEOTIDE SEQUENCE [LARGE SCALE GENOMIC DNA]</scope>
    <source>
        <strain evidence="1 2">WF1</strain>
    </source>
</reference>
<gene>
    <name evidence="1" type="ORF">AU255_14065</name>
</gene>
<organism evidence="1 2">
    <name type="scientific">Methyloprofundus sedimenti</name>
    <dbReference type="NCBI Taxonomy" id="1420851"/>
    <lineage>
        <taxon>Bacteria</taxon>
        <taxon>Pseudomonadati</taxon>
        <taxon>Pseudomonadota</taxon>
        <taxon>Gammaproteobacteria</taxon>
        <taxon>Methylococcales</taxon>
        <taxon>Methylococcaceae</taxon>
        <taxon>Methyloprofundus</taxon>
    </lineage>
</organism>
<comment type="caution">
    <text evidence="1">The sequence shown here is derived from an EMBL/GenBank/DDBJ whole genome shotgun (WGS) entry which is preliminary data.</text>
</comment>
<protein>
    <submittedName>
        <fullName evidence="1">Uncharacterized protein</fullName>
    </submittedName>
</protein>
<keyword evidence="2" id="KW-1185">Reference proteome</keyword>
<evidence type="ECO:0000313" key="1">
    <source>
        <dbReference type="EMBL" id="OQK16221.1"/>
    </source>
</evidence>
<sequence>MKQEFDKLMAKLAVERDELNLKLHLASMEAKEEFASAEKMWEQVKLKAGDIADDSVETSDEFISTAKVVGEELKDAYQRIAKRIKD</sequence>
<name>A0A1V8M3T6_9GAMM</name>
<dbReference type="EMBL" id="LPUF01000002">
    <property type="protein sequence ID" value="OQK16221.1"/>
    <property type="molecule type" value="Genomic_DNA"/>
</dbReference>
<dbReference type="AlphaFoldDB" id="A0A1V8M3T6"/>
<dbReference type="OrthoDB" id="6197894at2"/>
<dbReference type="Proteomes" id="UP000191980">
    <property type="component" value="Unassembled WGS sequence"/>
</dbReference>
<proteinExistence type="predicted"/>
<evidence type="ECO:0000313" key="2">
    <source>
        <dbReference type="Proteomes" id="UP000191980"/>
    </source>
</evidence>
<dbReference type="STRING" id="1420851.AU255_14065"/>
<dbReference type="RefSeq" id="WP_080523596.1">
    <property type="nucleotide sequence ID" value="NZ_LPUF01000002.1"/>
</dbReference>